<dbReference type="AlphaFoldDB" id="G2JBB6"/>
<evidence type="ECO:0000313" key="3">
    <source>
        <dbReference type="Proteomes" id="UP000054051"/>
    </source>
</evidence>
<sequence>MSSSTIIGWRKASQKAQPAKRKRASQLKAVAKSAHAVAETAHLPKAAPRSESSKLDALRGELARLEKERHAIVEKERDVLKEMTQILLEAA</sequence>
<organism evidence="2 3">
    <name type="scientific">Candidatus Glomeribacter gigasporarum BEG34</name>
    <dbReference type="NCBI Taxonomy" id="1070319"/>
    <lineage>
        <taxon>Bacteria</taxon>
        <taxon>Pseudomonadati</taxon>
        <taxon>Pseudomonadota</taxon>
        <taxon>Betaproteobacteria</taxon>
        <taxon>Burkholderiales</taxon>
        <taxon>Burkholderiaceae</taxon>
        <taxon>Candidatus Glomeribacter</taxon>
    </lineage>
</organism>
<name>G2JBB6_9BURK</name>
<dbReference type="STRING" id="1070319.CAGGBEG34_30032"/>
<protein>
    <submittedName>
        <fullName evidence="2">Uncharacterized protein</fullName>
    </submittedName>
</protein>
<comment type="caution">
    <text evidence="2">The sequence shown here is derived from an EMBL/GenBank/DDBJ whole genome shotgun (WGS) entry which is preliminary data.</text>
</comment>
<proteinExistence type="predicted"/>
<evidence type="ECO:0000256" key="1">
    <source>
        <dbReference type="SAM" id="MobiDB-lite"/>
    </source>
</evidence>
<reference evidence="2 3" key="1">
    <citation type="submission" date="2011-08" db="EMBL/GenBank/DDBJ databases">
        <title>The genome of the obligate endobacterium of an arbuscular mycorrhizal fungus reveals an interphylum network of nutritional interactions.</title>
        <authorList>
            <person name="Ghignone S."/>
            <person name="Salvioli A."/>
            <person name="Anca I."/>
            <person name="Lumini E."/>
            <person name="Ortu G."/>
            <person name="Petiti L."/>
            <person name="Cruveiller S."/>
            <person name="Bianciotto V."/>
            <person name="Piffanelli P."/>
            <person name="Lanfranco L."/>
            <person name="Bonfante P."/>
        </authorList>
    </citation>
    <scope>NUCLEOTIDE SEQUENCE [LARGE SCALE GENOMIC DNA]</scope>
    <source>
        <strain evidence="2 3">BEG34</strain>
    </source>
</reference>
<accession>G2JBB6</accession>
<dbReference type="RefSeq" id="WP_006683147.1">
    <property type="nucleotide sequence ID" value="NZ_CAFB01000058.1"/>
</dbReference>
<evidence type="ECO:0000313" key="2">
    <source>
        <dbReference type="EMBL" id="CCD30070.1"/>
    </source>
</evidence>
<gene>
    <name evidence="2" type="ORF">CAGGBEG34_30032</name>
</gene>
<feature type="region of interest" description="Disordered" evidence="1">
    <location>
        <begin position="1"/>
        <end position="23"/>
    </location>
</feature>
<keyword evidence="3" id="KW-1185">Reference proteome</keyword>
<dbReference type="Proteomes" id="UP000054051">
    <property type="component" value="Unassembled WGS sequence"/>
</dbReference>
<dbReference type="EMBL" id="CAFB01000058">
    <property type="protein sequence ID" value="CCD30070.1"/>
    <property type="molecule type" value="Genomic_DNA"/>
</dbReference>